<reference evidence="2" key="1">
    <citation type="journal article" date="2018" name="BMC Genomics">
        <title>Genomic insights into host adaptation between the wheat stripe rust pathogen (Puccinia striiformis f. sp. tritici) and the barley stripe rust pathogen (Puccinia striiformis f. sp. hordei).</title>
        <authorList>
            <person name="Xia C."/>
            <person name="Wang M."/>
            <person name="Yin C."/>
            <person name="Cornejo O.E."/>
            <person name="Hulbert S.H."/>
            <person name="Chen X."/>
        </authorList>
    </citation>
    <scope>NUCLEOTIDE SEQUENCE [LARGE SCALE GENOMIC DNA]</scope>
    <source>
        <strain evidence="2">93-210</strain>
    </source>
</reference>
<keyword evidence="2" id="KW-1185">Reference proteome</keyword>
<name>A0ACC0EIU7_9BASI</name>
<dbReference type="Proteomes" id="UP001060170">
    <property type="component" value="Chromosome 6"/>
</dbReference>
<evidence type="ECO:0000313" key="2">
    <source>
        <dbReference type="Proteomes" id="UP001060170"/>
    </source>
</evidence>
<proteinExistence type="predicted"/>
<dbReference type="EMBL" id="CM045870">
    <property type="protein sequence ID" value="KAI7954109.1"/>
    <property type="molecule type" value="Genomic_DNA"/>
</dbReference>
<comment type="caution">
    <text evidence="1">The sequence shown here is derived from an EMBL/GenBank/DDBJ whole genome shotgun (WGS) entry which is preliminary data.</text>
</comment>
<sequence length="195" mass="22729">MRVEAAELEQSVTAARREYAQVTKEVVRTENELKSREKFKQEEKLPQLVECEEKLKHLEKKKVNEERAMSNLSKEKPAKEKELVTHRRQLATVTEARDNFYAKQQASNRNVSISEEKLKEYQALKAKSANESPKGHELIKTINQDLTTKTFKQSQLEDQLEQAQARHEKLDQEHDTQTNRKTMTENKKSMQCSAT</sequence>
<gene>
    <name evidence="1" type="ORF">MJO28_006656</name>
</gene>
<reference evidence="2" key="2">
    <citation type="journal article" date="2018" name="Mol. Plant Microbe Interact.">
        <title>Genome sequence resources for the wheat stripe rust pathogen (Puccinia striiformis f. sp. tritici) and the barley stripe rust pathogen (Puccinia striiformis f. sp. hordei).</title>
        <authorList>
            <person name="Xia C."/>
            <person name="Wang M."/>
            <person name="Yin C."/>
            <person name="Cornejo O.E."/>
            <person name="Hulbert S.H."/>
            <person name="Chen X."/>
        </authorList>
    </citation>
    <scope>NUCLEOTIDE SEQUENCE [LARGE SCALE GENOMIC DNA]</scope>
    <source>
        <strain evidence="2">93-210</strain>
    </source>
</reference>
<protein>
    <submittedName>
        <fullName evidence="1">Uncharacterized protein</fullName>
    </submittedName>
</protein>
<evidence type="ECO:0000313" key="1">
    <source>
        <dbReference type="EMBL" id="KAI7954109.1"/>
    </source>
</evidence>
<reference evidence="1 2" key="3">
    <citation type="journal article" date="2022" name="Microbiol. Spectr.">
        <title>Folding features and dynamics of 3D genome architecture in plant fungal pathogens.</title>
        <authorList>
            <person name="Xia C."/>
        </authorList>
    </citation>
    <scope>NUCLEOTIDE SEQUENCE [LARGE SCALE GENOMIC DNA]</scope>
    <source>
        <strain evidence="1 2">93-210</strain>
    </source>
</reference>
<organism evidence="1 2">
    <name type="scientific">Puccinia striiformis f. sp. tritici</name>
    <dbReference type="NCBI Taxonomy" id="168172"/>
    <lineage>
        <taxon>Eukaryota</taxon>
        <taxon>Fungi</taxon>
        <taxon>Dikarya</taxon>
        <taxon>Basidiomycota</taxon>
        <taxon>Pucciniomycotina</taxon>
        <taxon>Pucciniomycetes</taxon>
        <taxon>Pucciniales</taxon>
        <taxon>Pucciniaceae</taxon>
        <taxon>Puccinia</taxon>
    </lineage>
</organism>
<accession>A0ACC0EIU7</accession>